<keyword evidence="3" id="KW-1185">Reference proteome</keyword>
<reference evidence="2 3" key="1">
    <citation type="submission" date="2023-03" db="EMBL/GenBank/DDBJ databases">
        <title>High-quality genome of Scylla paramamosain provides insights in environmental adaptation.</title>
        <authorList>
            <person name="Zhang L."/>
        </authorList>
    </citation>
    <scope>NUCLEOTIDE SEQUENCE [LARGE SCALE GENOMIC DNA]</scope>
    <source>
        <strain evidence="2">LZ_2023a</strain>
        <tissue evidence="2">Muscle</tissue>
    </source>
</reference>
<feature type="region of interest" description="Disordered" evidence="1">
    <location>
        <begin position="1"/>
        <end position="41"/>
    </location>
</feature>
<dbReference type="EMBL" id="JARAKH010000068">
    <property type="protein sequence ID" value="KAK8375147.1"/>
    <property type="molecule type" value="Genomic_DNA"/>
</dbReference>
<gene>
    <name evidence="2" type="ORF">O3P69_015656</name>
</gene>
<protein>
    <submittedName>
        <fullName evidence="2">Uncharacterized protein</fullName>
    </submittedName>
</protein>
<evidence type="ECO:0000313" key="3">
    <source>
        <dbReference type="Proteomes" id="UP001487740"/>
    </source>
</evidence>
<proteinExistence type="predicted"/>
<feature type="compositionally biased region" description="Basic and acidic residues" evidence="1">
    <location>
        <begin position="1"/>
        <end position="20"/>
    </location>
</feature>
<accession>A0AAW0SK62</accession>
<dbReference type="Proteomes" id="UP001487740">
    <property type="component" value="Unassembled WGS sequence"/>
</dbReference>
<sequence length="112" mass="12028">MEGRRETLQGHDTRGGDRQASRGRCSTRSSSPPGSARPGRGLACHPCFTRDKDSLKVSLKTIAQNFRDRGVTFRTPGQARIAIRAAAKGVMRVLLASVGVFTPRSGSVEFGV</sequence>
<evidence type="ECO:0000256" key="1">
    <source>
        <dbReference type="SAM" id="MobiDB-lite"/>
    </source>
</evidence>
<feature type="compositionally biased region" description="Low complexity" evidence="1">
    <location>
        <begin position="22"/>
        <end position="41"/>
    </location>
</feature>
<organism evidence="2 3">
    <name type="scientific">Scylla paramamosain</name>
    <name type="common">Mud crab</name>
    <dbReference type="NCBI Taxonomy" id="85552"/>
    <lineage>
        <taxon>Eukaryota</taxon>
        <taxon>Metazoa</taxon>
        <taxon>Ecdysozoa</taxon>
        <taxon>Arthropoda</taxon>
        <taxon>Crustacea</taxon>
        <taxon>Multicrustacea</taxon>
        <taxon>Malacostraca</taxon>
        <taxon>Eumalacostraca</taxon>
        <taxon>Eucarida</taxon>
        <taxon>Decapoda</taxon>
        <taxon>Pleocyemata</taxon>
        <taxon>Brachyura</taxon>
        <taxon>Eubrachyura</taxon>
        <taxon>Portunoidea</taxon>
        <taxon>Portunidae</taxon>
        <taxon>Portuninae</taxon>
        <taxon>Scylla</taxon>
    </lineage>
</organism>
<name>A0AAW0SK62_SCYPA</name>
<evidence type="ECO:0000313" key="2">
    <source>
        <dbReference type="EMBL" id="KAK8375147.1"/>
    </source>
</evidence>
<dbReference type="AlphaFoldDB" id="A0AAW0SK62"/>
<comment type="caution">
    <text evidence="2">The sequence shown here is derived from an EMBL/GenBank/DDBJ whole genome shotgun (WGS) entry which is preliminary data.</text>
</comment>